<proteinExistence type="predicted"/>
<comment type="caution">
    <text evidence="1">The sequence shown here is derived from an EMBL/GenBank/DDBJ whole genome shotgun (WGS) entry which is preliminary data.</text>
</comment>
<evidence type="ECO:0000313" key="2">
    <source>
        <dbReference type="Proteomes" id="UP001164250"/>
    </source>
</evidence>
<organism evidence="1 2">
    <name type="scientific">Pistacia atlantica</name>
    <dbReference type="NCBI Taxonomy" id="434234"/>
    <lineage>
        <taxon>Eukaryota</taxon>
        <taxon>Viridiplantae</taxon>
        <taxon>Streptophyta</taxon>
        <taxon>Embryophyta</taxon>
        <taxon>Tracheophyta</taxon>
        <taxon>Spermatophyta</taxon>
        <taxon>Magnoliopsida</taxon>
        <taxon>eudicotyledons</taxon>
        <taxon>Gunneridae</taxon>
        <taxon>Pentapetalae</taxon>
        <taxon>rosids</taxon>
        <taxon>malvids</taxon>
        <taxon>Sapindales</taxon>
        <taxon>Anacardiaceae</taxon>
        <taxon>Pistacia</taxon>
    </lineage>
</organism>
<protein>
    <submittedName>
        <fullName evidence="1">Uncharacterized protein</fullName>
    </submittedName>
</protein>
<gene>
    <name evidence="1" type="ORF">Patl1_25897</name>
</gene>
<evidence type="ECO:0000313" key="1">
    <source>
        <dbReference type="EMBL" id="KAJ0091945.1"/>
    </source>
</evidence>
<dbReference type="Proteomes" id="UP001164250">
    <property type="component" value="Chromosome 7"/>
</dbReference>
<reference evidence="2" key="1">
    <citation type="journal article" date="2023" name="G3 (Bethesda)">
        <title>Genome assembly and association tests identify interacting loci associated with vigor, precocity, and sex in interspecific pistachio rootstocks.</title>
        <authorList>
            <person name="Palmer W."/>
            <person name="Jacygrad E."/>
            <person name="Sagayaradj S."/>
            <person name="Cavanaugh K."/>
            <person name="Han R."/>
            <person name="Bertier L."/>
            <person name="Beede B."/>
            <person name="Kafkas S."/>
            <person name="Golino D."/>
            <person name="Preece J."/>
            <person name="Michelmore R."/>
        </authorList>
    </citation>
    <scope>NUCLEOTIDE SEQUENCE [LARGE SCALE GENOMIC DNA]</scope>
</reference>
<name>A0ACC1AZ59_9ROSI</name>
<sequence>MSHPKTNVVSERLNPASSQWVKQDNLILSTLMSLTKGVLAQVVNYTTSYDVWRALDDTFSSKSRGHIVQIRTQLAVATKGRVVVVALEEESEAIVVAFTRPTETLISPLLFVRFVDAPKDMPKQAMVAVNNGNPTNWEIEWHASTGATHHLTNDASNLSQHNNKYNGLDTVQVGMVKDYLGKVLHQGHFSDSLYMFTTQNKPTSSTLQYLSFIS</sequence>
<dbReference type="EMBL" id="CM047903">
    <property type="protein sequence ID" value="KAJ0091945.1"/>
    <property type="molecule type" value="Genomic_DNA"/>
</dbReference>
<keyword evidence="2" id="KW-1185">Reference proteome</keyword>
<accession>A0ACC1AZ59</accession>